<evidence type="ECO:0000259" key="12">
    <source>
        <dbReference type="Pfam" id="PF12019"/>
    </source>
</evidence>
<sequence>MKIRGRRVPTLKRGSTIKSSHWLNRGFSLIELMVVLTIVGIVIRIATSTYSSVIIASNISSESNSFWGDLQYAHSQAIKQGLTVTVCAANTSGNAPYTCSGSTTTWSSGWVTYTGSYTTTTGAVTQALLLRVRQPLLSTYAMKSTSTNALTSLSFNSFGFSTTRGSVTVSPPSGSSVSSKTVCISAVGNVQIVSGGDSACP</sequence>
<evidence type="ECO:0000313" key="13">
    <source>
        <dbReference type="EMBL" id="PZN82886.1"/>
    </source>
</evidence>
<protein>
    <recommendedName>
        <fullName evidence="2">Type II secretion system protein H</fullName>
    </recommendedName>
    <alternativeName>
        <fullName evidence="10">General secretion pathway protein H</fullName>
    </alternativeName>
</protein>
<evidence type="ECO:0000313" key="14">
    <source>
        <dbReference type="Proteomes" id="UP000249396"/>
    </source>
</evidence>
<dbReference type="AlphaFoldDB" id="A0A2W4RJV5"/>
<evidence type="ECO:0000256" key="3">
    <source>
        <dbReference type="ARBA" id="ARBA00022475"/>
    </source>
</evidence>
<dbReference type="InterPro" id="IPR045584">
    <property type="entry name" value="Pilin-like"/>
</dbReference>
<evidence type="ECO:0000256" key="5">
    <source>
        <dbReference type="ARBA" id="ARBA00022519"/>
    </source>
</evidence>
<comment type="similarity">
    <text evidence="9">Belongs to the GSP H family.</text>
</comment>
<keyword evidence="3" id="KW-1003">Cell membrane</keyword>
<dbReference type="Pfam" id="PF07963">
    <property type="entry name" value="N_methyl"/>
    <property type="match status" value="1"/>
</dbReference>
<dbReference type="SUPFAM" id="SSF54523">
    <property type="entry name" value="Pili subunits"/>
    <property type="match status" value="1"/>
</dbReference>
<dbReference type="EMBL" id="QJPH01000199">
    <property type="protein sequence ID" value="PZN82886.1"/>
    <property type="molecule type" value="Genomic_DNA"/>
</dbReference>
<comment type="caution">
    <text evidence="13">The sequence shown here is derived from an EMBL/GenBank/DDBJ whole genome shotgun (WGS) entry which is preliminary data.</text>
</comment>
<evidence type="ECO:0000256" key="7">
    <source>
        <dbReference type="ARBA" id="ARBA00022989"/>
    </source>
</evidence>
<keyword evidence="5" id="KW-0997">Cell inner membrane</keyword>
<keyword evidence="4" id="KW-0488">Methylation</keyword>
<organism evidence="13 14">
    <name type="scientific">Candidatus Methylumidiphilus alinenensis</name>
    <dbReference type="NCBI Taxonomy" id="2202197"/>
    <lineage>
        <taxon>Bacteria</taxon>
        <taxon>Pseudomonadati</taxon>
        <taxon>Pseudomonadota</taxon>
        <taxon>Gammaproteobacteria</taxon>
        <taxon>Methylococcales</taxon>
        <taxon>Candidatus Methylumidiphilus</taxon>
    </lineage>
</organism>
<comment type="subcellular location">
    <subcellularLocation>
        <location evidence="1">Cell inner membrane</location>
        <topology evidence="1">Single-pass membrane protein</topology>
    </subcellularLocation>
</comment>
<dbReference type="Pfam" id="PF12019">
    <property type="entry name" value="GspH"/>
    <property type="match status" value="1"/>
</dbReference>
<evidence type="ECO:0000256" key="4">
    <source>
        <dbReference type="ARBA" id="ARBA00022481"/>
    </source>
</evidence>
<evidence type="ECO:0000256" key="6">
    <source>
        <dbReference type="ARBA" id="ARBA00022692"/>
    </source>
</evidence>
<accession>A0A2W4RJV5</accession>
<dbReference type="InterPro" id="IPR012902">
    <property type="entry name" value="N_methyl_site"/>
</dbReference>
<feature type="domain" description="General secretion pathway GspH" evidence="12">
    <location>
        <begin position="63"/>
        <end position="188"/>
    </location>
</feature>
<dbReference type="InterPro" id="IPR022346">
    <property type="entry name" value="T2SS_GspH"/>
</dbReference>
<evidence type="ECO:0000256" key="10">
    <source>
        <dbReference type="ARBA" id="ARBA00030775"/>
    </source>
</evidence>
<dbReference type="Proteomes" id="UP000249396">
    <property type="component" value="Unassembled WGS sequence"/>
</dbReference>
<reference evidence="13 14" key="1">
    <citation type="journal article" date="2018" name="Aquat. Microb. Ecol.">
        <title>Gammaproteobacterial methanotrophs dominate.</title>
        <authorList>
            <person name="Rissanen A.J."/>
            <person name="Saarenheimo J."/>
            <person name="Tiirola M."/>
            <person name="Peura S."/>
            <person name="Aalto S.L."/>
            <person name="Karvinen A."/>
            <person name="Nykanen H."/>
        </authorList>
    </citation>
    <scope>NUCLEOTIDE SEQUENCE [LARGE SCALE GENOMIC DNA]</scope>
    <source>
        <strain evidence="13">AMbin10</strain>
    </source>
</reference>
<evidence type="ECO:0000256" key="2">
    <source>
        <dbReference type="ARBA" id="ARBA00021549"/>
    </source>
</evidence>
<dbReference type="GO" id="GO:0015628">
    <property type="term" value="P:protein secretion by the type II secretion system"/>
    <property type="evidence" value="ECO:0007669"/>
    <property type="project" value="InterPro"/>
</dbReference>
<dbReference type="Gene3D" id="3.55.40.10">
    <property type="entry name" value="minor pseudopilin epsh domain"/>
    <property type="match status" value="1"/>
</dbReference>
<evidence type="ECO:0000256" key="1">
    <source>
        <dbReference type="ARBA" id="ARBA00004377"/>
    </source>
</evidence>
<proteinExistence type="inferred from homology"/>
<keyword evidence="7 11" id="KW-1133">Transmembrane helix</keyword>
<dbReference type="GO" id="GO:0005886">
    <property type="term" value="C:plasma membrane"/>
    <property type="evidence" value="ECO:0007669"/>
    <property type="project" value="UniProtKB-SubCell"/>
</dbReference>
<keyword evidence="8 11" id="KW-0472">Membrane</keyword>
<evidence type="ECO:0000256" key="8">
    <source>
        <dbReference type="ARBA" id="ARBA00023136"/>
    </source>
</evidence>
<feature type="transmembrane region" description="Helical" evidence="11">
    <location>
        <begin position="21"/>
        <end position="43"/>
    </location>
</feature>
<dbReference type="NCBIfam" id="TIGR02532">
    <property type="entry name" value="IV_pilin_GFxxxE"/>
    <property type="match status" value="1"/>
</dbReference>
<evidence type="ECO:0000256" key="11">
    <source>
        <dbReference type="SAM" id="Phobius"/>
    </source>
</evidence>
<keyword evidence="6 11" id="KW-0812">Transmembrane</keyword>
<evidence type="ECO:0000256" key="9">
    <source>
        <dbReference type="ARBA" id="ARBA00025772"/>
    </source>
</evidence>
<dbReference type="GO" id="GO:0015627">
    <property type="term" value="C:type II protein secretion system complex"/>
    <property type="evidence" value="ECO:0007669"/>
    <property type="project" value="InterPro"/>
</dbReference>
<gene>
    <name evidence="13" type="ORF">DM484_05605</name>
</gene>
<name>A0A2W4RJV5_9GAMM</name>